<keyword evidence="4" id="KW-0862">Zinc</keyword>
<feature type="domain" description="B30.2/SPRY" evidence="10">
    <location>
        <begin position="274"/>
        <end position="479"/>
    </location>
</feature>
<dbReference type="Gene3D" id="2.60.120.920">
    <property type="match status" value="1"/>
</dbReference>
<evidence type="ECO:0000256" key="1">
    <source>
        <dbReference type="ARBA" id="ARBA00022588"/>
    </source>
</evidence>
<name>A0A315VEG1_GAMAF</name>
<evidence type="ECO:0000259" key="8">
    <source>
        <dbReference type="PROSITE" id="PS50089"/>
    </source>
</evidence>
<dbReference type="InterPro" id="IPR043136">
    <property type="entry name" value="B30.2/SPRY_sf"/>
</dbReference>
<dbReference type="SUPFAM" id="SSF57845">
    <property type="entry name" value="B-box zinc-binding domain"/>
    <property type="match status" value="1"/>
</dbReference>
<dbReference type="InterPro" id="IPR051051">
    <property type="entry name" value="E3_ubiq-ligase_TRIM/RNF"/>
</dbReference>
<keyword evidence="1" id="KW-0399">Innate immunity</keyword>
<dbReference type="PANTHER" id="PTHR25465">
    <property type="entry name" value="B-BOX DOMAIN CONTAINING"/>
    <property type="match status" value="1"/>
</dbReference>
<dbReference type="Gene3D" id="3.30.160.60">
    <property type="entry name" value="Classic Zinc Finger"/>
    <property type="match status" value="1"/>
</dbReference>
<dbReference type="PANTHER" id="PTHR25465:SF73">
    <property type="entry name" value="E3 UBIQUITIN_ISG15 LIGASE TRIM25 ISOFORM X1"/>
    <property type="match status" value="1"/>
</dbReference>
<keyword evidence="3 6" id="KW-0863">Zinc-finger</keyword>
<dbReference type="InterPro" id="IPR027370">
    <property type="entry name" value="Znf-RING_euk"/>
</dbReference>
<dbReference type="InterPro" id="IPR013320">
    <property type="entry name" value="ConA-like_dom_sf"/>
</dbReference>
<organism evidence="11 12">
    <name type="scientific">Gambusia affinis</name>
    <name type="common">Western mosquitofish</name>
    <name type="synonym">Heterandria affinis</name>
    <dbReference type="NCBI Taxonomy" id="33528"/>
    <lineage>
        <taxon>Eukaryota</taxon>
        <taxon>Metazoa</taxon>
        <taxon>Chordata</taxon>
        <taxon>Craniata</taxon>
        <taxon>Vertebrata</taxon>
        <taxon>Euteleostomi</taxon>
        <taxon>Actinopterygii</taxon>
        <taxon>Neopterygii</taxon>
        <taxon>Teleostei</taxon>
        <taxon>Neoteleostei</taxon>
        <taxon>Acanthomorphata</taxon>
        <taxon>Ovalentaria</taxon>
        <taxon>Atherinomorphae</taxon>
        <taxon>Cyprinodontiformes</taxon>
        <taxon>Poeciliidae</taxon>
        <taxon>Poeciliinae</taxon>
        <taxon>Gambusia</taxon>
    </lineage>
</organism>
<comment type="caution">
    <text evidence="11">The sequence shown here is derived from an EMBL/GenBank/DDBJ whole genome shotgun (WGS) entry which is preliminary data.</text>
</comment>
<dbReference type="InterPro" id="IPR006574">
    <property type="entry name" value="PRY"/>
</dbReference>
<dbReference type="SMART" id="SM00589">
    <property type="entry name" value="PRY"/>
    <property type="match status" value="1"/>
</dbReference>
<feature type="region of interest" description="Disordered" evidence="7">
    <location>
        <begin position="641"/>
        <end position="660"/>
    </location>
</feature>
<dbReference type="PROSITE" id="PS50089">
    <property type="entry name" value="ZF_RING_2"/>
    <property type="match status" value="1"/>
</dbReference>
<evidence type="ECO:0000313" key="11">
    <source>
        <dbReference type="EMBL" id="PWA17434.1"/>
    </source>
</evidence>
<dbReference type="GO" id="GO:0045087">
    <property type="term" value="P:innate immune response"/>
    <property type="evidence" value="ECO:0007669"/>
    <property type="project" value="UniProtKB-KW"/>
</dbReference>
<dbReference type="PROSITE" id="PS00518">
    <property type="entry name" value="ZF_RING_1"/>
    <property type="match status" value="1"/>
</dbReference>
<dbReference type="EMBL" id="NHOQ01002364">
    <property type="protein sequence ID" value="PWA17434.1"/>
    <property type="molecule type" value="Genomic_DNA"/>
</dbReference>
<gene>
    <name evidence="11" type="ORF">CCH79_00011432</name>
</gene>
<dbReference type="InterPro" id="IPR003877">
    <property type="entry name" value="SPRY_dom"/>
</dbReference>
<evidence type="ECO:0000259" key="10">
    <source>
        <dbReference type="PROSITE" id="PS50188"/>
    </source>
</evidence>
<dbReference type="InterPro" id="IPR001841">
    <property type="entry name" value="Znf_RING"/>
</dbReference>
<dbReference type="InterPro" id="IPR003879">
    <property type="entry name" value="Butyrophylin_SPRY"/>
</dbReference>
<dbReference type="Gene3D" id="3.30.40.10">
    <property type="entry name" value="Zinc/RING finger domain, C3HC4 (zinc finger)"/>
    <property type="match status" value="1"/>
</dbReference>
<dbReference type="AlphaFoldDB" id="A0A315VEG1"/>
<dbReference type="GO" id="GO:0005737">
    <property type="term" value="C:cytoplasm"/>
    <property type="evidence" value="ECO:0007669"/>
    <property type="project" value="UniProtKB-ARBA"/>
</dbReference>
<dbReference type="CDD" id="cd19756">
    <property type="entry name" value="Bbox2"/>
    <property type="match status" value="1"/>
</dbReference>
<dbReference type="CDD" id="cd19802">
    <property type="entry name" value="Bbox1_TRIM8-like"/>
    <property type="match status" value="1"/>
</dbReference>
<evidence type="ECO:0000256" key="2">
    <source>
        <dbReference type="ARBA" id="ARBA00022723"/>
    </source>
</evidence>
<keyword evidence="5" id="KW-0391">Immunity</keyword>
<dbReference type="SMART" id="SM00184">
    <property type="entry name" value="RING"/>
    <property type="match status" value="1"/>
</dbReference>
<sequence length="660" mass="73831">MEDADQTRWGELLKCPVCHDTFKDPRQLPCGHSMCMDCLANLLDHSTDSPFRCPDCRADFGQVVELQKSYALASIAEDFRLIKKRRETLAECVYCDCCPETTTAAFKSCLKCEVSLCREHAKDHLELPAFTGHPLVDPLSDLLERKCPQHRDQVLRYYCSSSRRYVCNMCALESKQLGSASDASAVLRRQLTDYMDQHFITLQQQIKESIDAVSSQQEKQKGNPLDRLNGVTVVLLSLWFIVLYYAYSYSVENQTLADALERQQSRVHHIHSSIAGHMADHPLKRLSGEDEGSVMLDLDTASRLLGLSADLLTVERVKAALHYPISDGRFDQAPQVLSAPCFSSGAHVWEVEAEGCWDIAVSYRSVPRRSRDGSSSFGYNSESWSLSHSGQGELFAFHDGHKTALSGSLRSSSSSSRIAVEVNFEEGRISFSAVSSTKTLLHEFQAELTQPVCLGLGLHHVDPPSRASIVKYSWSQSSLSMARFVQPTLTHMLFTEVAPADALTSITSWKQEHSVCTCERCAAAGDHAFTDTCVNLCDVVVACSCSRTLVLHRSHCGSCSSSRRGGGGSRCDYAGGQPVLNRRRDYFDLERRWRRRRHGDRLAQRRRRSLSRFGLQRRRGRRHLLKPRRGRRVLHLLQRRRLAGGAGHQEGGLHGADPSG</sequence>
<dbReference type="STRING" id="33528.ENSGAFP00000022538"/>
<dbReference type="SUPFAM" id="SSF49899">
    <property type="entry name" value="Concanavalin A-like lectins/glucanases"/>
    <property type="match status" value="1"/>
</dbReference>
<dbReference type="InterPro" id="IPR001870">
    <property type="entry name" value="B30.2/SPRY"/>
</dbReference>
<feature type="domain" description="RING-type" evidence="8">
    <location>
        <begin position="15"/>
        <end position="57"/>
    </location>
</feature>
<dbReference type="InterPro" id="IPR000315">
    <property type="entry name" value="Znf_B-box"/>
</dbReference>
<feature type="compositionally biased region" description="Gly residues" evidence="7">
    <location>
        <begin position="644"/>
        <end position="654"/>
    </location>
</feature>
<evidence type="ECO:0000256" key="4">
    <source>
        <dbReference type="ARBA" id="ARBA00022833"/>
    </source>
</evidence>
<dbReference type="InterPro" id="IPR013083">
    <property type="entry name" value="Znf_RING/FYVE/PHD"/>
</dbReference>
<keyword evidence="12" id="KW-1185">Reference proteome</keyword>
<dbReference type="PROSITE" id="PS50188">
    <property type="entry name" value="B302_SPRY"/>
    <property type="match status" value="1"/>
</dbReference>
<evidence type="ECO:0000259" key="9">
    <source>
        <dbReference type="PROSITE" id="PS50119"/>
    </source>
</evidence>
<dbReference type="GO" id="GO:0008270">
    <property type="term" value="F:zinc ion binding"/>
    <property type="evidence" value="ECO:0007669"/>
    <property type="project" value="UniProtKB-KW"/>
</dbReference>
<evidence type="ECO:0000256" key="3">
    <source>
        <dbReference type="ARBA" id="ARBA00022771"/>
    </source>
</evidence>
<dbReference type="Pfam" id="PF13445">
    <property type="entry name" value="zf-RING_UBOX"/>
    <property type="match status" value="1"/>
</dbReference>
<keyword evidence="2" id="KW-0479">Metal-binding</keyword>
<dbReference type="Pfam" id="PF00622">
    <property type="entry name" value="SPRY"/>
    <property type="match status" value="1"/>
</dbReference>
<dbReference type="Gene3D" id="4.10.830.40">
    <property type="match status" value="1"/>
</dbReference>
<proteinExistence type="predicted"/>
<evidence type="ECO:0000256" key="6">
    <source>
        <dbReference type="PROSITE-ProRule" id="PRU00024"/>
    </source>
</evidence>
<feature type="domain" description="B box-type" evidence="9">
    <location>
        <begin position="147"/>
        <end position="176"/>
    </location>
</feature>
<evidence type="ECO:0000256" key="5">
    <source>
        <dbReference type="ARBA" id="ARBA00022859"/>
    </source>
</evidence>
<dbReference type="InterPro" id="IPR017907">
    <property type="entry name" value="Znf_RING_CS"/>
</dbReference>
<dbReference type="SUPFAM" id="SSF57850">
    <property type="entry name" value="RING/U-box"/>
    <property type="match status" value="1"/>
</dbReference>
<evidence type="ECO:0000256" key="7">
    <source>
        <dbReference type="SAM" id="MobiDB-lite"/>
    </source>
</evidence>
<accession>A0A315VEG1</accession>
<protein>
    <submittedName>
        <fullName evidence="11">Uncharacterized protein</fullName>
    </submittedName>
</protein>
<dbReference type="PRINTS" id="PR01407">
    <property type="entry name" value="BUTYPHLNCDUF"/>
</dbReference>
<dbReference type="PROSITE" id="PS50119">
    <property type="entry name" value="ZF_BBOX"/>
    <property type="match status" value="1"/>
</dbReference>
<dbReference type="Proteomes" id="UP000250572">
    <property type="component" value="Unassembled WGS sequence"/>
</dbReference>
<evidence type="ECO:0000313" key="12">
    <source>
        <dbReference type="Proteomes" id="UP000250572"/>
    </source>
</evidence>
<reference evidence="11 12" key="1">
    <citation type="journal article" date="2018" name="G3 (Bethesda)">
        <title>A High-Quality Reference Genome for the Invasive Mosquitofish Gambusia affinis Using a Chicago Library.</title>
        <authorList>
            <person name="Hoffberg S.L."/>
            <person name="Troendle N.J."/>
            <person name="Glenn T.C."/>
            <person name="Mahmud O."/>
            <person name="Louha S."/>
            <person name="Chalopin D."/>
            <person name="Bennetzen J.L."/>
            <person name="Mauricio R."/>
        </authorList>
    </citation>
    <scope>NUCLEOTIDE SEQUENCE [LARGE SCALE GENOMIC DNA]</scope>
    <source>
        <strain evidence="11">NE01/NJP1002.9</strain>
        <tissue evidence="11">Muscle</tissue>
    </source>
</reference>
<dbReference type="Pfam" id="PF13765">
    <property type="entry name" value="PRY"/>
    <property type="match status" value="1"/>
</dbReference>